<reference evidence="2 3" key="1">
    <citation type="submission" date="2020-08" db="EMBL/GenBank/DDBJ databases">
        <title>Functional genomics of gut bacteria from endangered species of beetles.</title>
        <authorList>
            <person name="Carlos-Shanley C."/>
        </authorList>
    </citation>
    <scope>NUCLEOTIDE SEQUENCE [LARGE SCALE GENOMIC DNA]</scope>
    <source>
        <strain evidence="2 3">S00198</strain>
    </source>
</reference>
<protein>
    <submittedName>
        <fullName evidence="2">Uncharacterized protein</fullName>
    </submittedName>
</protein>
<keyword evidence="3" id="KW-1185">Reference proteome</keyword>
<organism evidence="2 3">
    <name type="scientific">Acidovorax soli</name>
    <dbReference type="NCBI Taxonomy" id="592050"/>
    <lineage>
        <taxon>Bacteria</taxon>
        <taxon>Pseudomonadati</taxon>
        <taxon>Pseudomonadota</taxon>
        <taxon>Betaproteobacteria</taxon>
        <taxon>Burkholderiales</taxon>
        <taxon>Comamonadaceae</taxon>
        <taxon>Acidovorax</taxon>
    </lineage>
</organism>
<accession>A0A7X0PCX5</accession>
<gene>
    <name evidence="2" type="ORF">HNP48_002284</name>
</gene>
<feature type="transmembrane region" description="Helical" evidence="1">
    <location>
        <begin position="6"/>
        <end position="24"/>
    </location>
</feature>
<sequence length="36" mass="4017">MVLITSLIGAGLLAWTAVTCYVAFRIGRWAERRSHP</sequence>
<evidence type="ECO:0000256" key="1">
    <source>
        <dbReference type="SAM" id="Phobius"/>
    </source>
</evidence>
<keyword evidence="1" id="KW-0812">Transmembrane</keyword>
<keyword evidence="1" id="KW-1133">Transmembrane helix</keyword>
<comment type="caution">
    <text evidence="2">The sequence shown here is derived from an EMBL/GenBank/DDBJ whole genome shotgun (WGS) entry which is preliminary data.</text>
</comment>
<keyword evidence="1" id="KW-0472">Membrane</keyword>
<proteinExistence type="predicted"/>
<evidence type="ECO:0000313" key="2">
    <source>
        <dbReference type="EMBL" id="MBB6559617.1"/>
    </source>
</evidence>
<evidence type="ECO:0000313" key="3">
    <source>
        <dbReference type="Proteomes" id="UP000575083"/>
    </source>
</evidence>
<dbReference type="AlphaFoldDB" id="A0A7X0PCX5"/>
<dbReference type="EMBL" id="JACHLK010000003">
    <property type="protein sequence ID" value="MBB6559617.1"/>
    <property type="molecule type" value="Genomic_DNA"/>
</dbReference>
<name>A0A7X0PCX5_9BURK</name>
<dbReference type="Proteomes" id="UP000575083">
    <property type="component" value="Unassembled WGS sequence"/>
</dbReference>